<name>A0AAJ0DHN5_9PEZI</name>
<dbReference type="GO" id="GO:0005886">
    <property type="term" value="C:plasma membrane"/>
    <property type="evidence" value="ECO:0007669"/>
    <property type="project" value="InterPro"/>
</dbReference>
<keyword evidence="2" id="KW-1133">Transmembrane helix</keyword>
<feature type="compositionally biased region" description="Polar residues" evidence="1">
    <location>
        <begin position="423"/>
        <end position="434"/>
    </location>
</feature>
<evidence type="ECO:0000313" key="4">
    <source>
        <dbReference type="Proteomes" id="UP001271007"/>
    </source>
</evidence>
<feature type="compositionally biased region" description="Basic and acidic residues" evidence="1">
    <location>
        <begin position="289"/>
        <end position="305"/>
    </location>
</feature>
<dbReference type="PANTHER" id="PTHR36424">
    <property type="entry name" value="PHEROMONE-REGULATED MEMBRANE PROTEIN 6"/>
    <property type="match status" value="1"/>
</dbReference>
<reference evidence="3" key="1">
    <citation type="submission" date="2023-04" db="EMBL/GenBank/DDBJ databases">
        <title>Black Yeasts Isolated from many extreme environments.</title>
        <authorList>
            <person name="Coleine C."/>
            <person name="Stajich J.E."/>
            <person name="Selbmann L."/>
        </authorList>
    </citation>
    <scope>NUCLEOTIDE SEQUENCE</scope>
    <source>
        <strain evidence="3">CCFEE 5312</strain>
    </source>
</reference>
<organism evidence="3 4">
    <name type="scientific">Extremus antarcticus</name>
    <dbReference type="NCBI Taxonomy" id="702011"/>
    <lineage>
        <taxon>Eukaryota</taxon>
        <taxon>Fungi</taxon>
        <taxon>Dikarya</taxon>
        <taxon>Ascomycota</taxon>
        <taxon>Pezizomycotina</taxon>
        <taxon>Dothideomycetes</taxon>
        <taxon>Dothideomycetidae</taxon>
        <taxon>Mycosphaerellales</taxon>
        <taxon>Extremaceae</taxon>
        <taxon>Extremus</taxon>
    </lineage>
</organism>
<feature type="transmembrane region" description="Helical" evidence="2">
    <location>
        <begin position="83"/>
        <end position="101"/>
    </location>
</feature>
<evidence type="ECO:0000256" key="2">
    <source>
        <dbReference type="SAM" id="Phobius"/>
    </source>
</evidence>
<dbReference type="Proteomes" id="UP001271007">
    <property type="component" value="Unassembled WGS sequence"/>
</dbReference>
<gene>
    <name evidence="3" type="primary">KCH1</name>
    <name evidence="3" type="ORF">LTR09_008192</name>
</gene>
<evidence type="ECO:0000256" key="1">
    <source>
        <dbReference type="SAM" id="MobiDB-lite"/>
    </source>
</evidence>
<feature type="compositionally biased region" description="Basic and acidic residues" evidence="1">
    <location>
        <begin position="329"/>
        <end position="346"/>
    </location>
</feature>
<feature type="compositionally biased region" description="Polar residues" evidence="1">
    <location>
        <begin position="387"/>
        <end position="397"/>
    </location>
</feature>
<dbReference type="PANTHER" id="PTHR36424:SF1">
    <property type="entry name" value="LOW AFFINITY K(+) TRANSPORTER 1-RELATED"/>
    <property type="match status" value="1"/>
</dbReference>
<keyword evidence="2" id="KW-0472">Membrane</keyword>
<evidence type="ECO:0000313" key="3">
    <source>
        <dbReference type="EMBL" id="KAK3050552.1"/>
    </source>
</evidence>
<feature type="compositionally biased region" description="Polar residues" evidence="1">
    <location>
        <begin position="560"/>
        <end position="580"/>
    </location>
</feature>
<feature type="region of interest" description="Disordered" evidence="1">
    <location>
        <begin position="622"/>
        <end position="704"/>
    </location>
</feature>
<feature type="compositionally biased region" description="Polar residues" evidence="1">
    <location>
        <begin position="486"/>
        <end position="504"/>
    </location>
</feature>
<proteinExistence type="predicted"/>
<feature type="compositionally biased region" description="Polar residues" evidence="1">
    <location>
        <begin position="442"/>
        <end position="472"/>
    </location>
</feature>
<comment type="caution">
    <text evidence="3">The sequence shown here is derived from an EMBL/GenBank/DDBJ whole genome shotgun (WGS) entry which is preliminary data.</text>
</comment>
<dbReference type="InterPro" id="IPR031606">
    <property type="entry name" value="Kch1/2"/>
</dbReference>
<keyword evidence="4" id="KW-1185">Reference proteome</keyword>
<dbReference type="GO" id="GO:0015079">
    <property type="term" value="F:potassium ion transmembrane transporter activity"/>
    <property type="evidence" value="ECO:0007669"/>
    <property type="project" value="InterPro"/>
</dbReference>
<feature type="region of interest" description="Disordered" evidence="1">
    <location>
        <begin position="289"/>
        <end position="593"/>
    </location>
</feature>
<accession>A0AAJ0DHN5</accession>
<sequence length="704" mass="77762">MGCFGGDREKGPPEHKQKWEFINLPDFKNRSCWTPVAYIWLWLMALVAIAVYGVDTFTAVNLLVFDKWSSQVDPVIPFKYSKWIFAICILLSWALCIFEVLRAIRVIRRGGVAASYMDPIGGSLQCMRPKGWKRFLVFAELTRSKKGTDYVAFFVYFAFQGALRVIVCEGPRQVINGLTLGSLFESKLINQAATQGEPPLEQLFLNIQALADENLQQVIILGSMLFTLVIWIFSALCLLIAGILYLVFLWHYIPQRDGRLRIYCRRKIDRRLERIVRDKVRDAIEEENRLKEKEEKKAELKRQKTGELAPPAPPKSARQPTLPQLGDTPKLEQDAKIPDGALHRQDTSTTVSTLPRYTSRPSTSNGLQRQPTLPDLAADGARPDMSRNASAWSQASCDSDAPLLANAGFAGEGGRGSPAPTYYSRQVSNASSFNRRPVPGRNMSQSTQASQQSFPSMNRMNTNGSQRSSSPIDQRPRMPGVRFPVRTNTGLSFDQEPRSASSPISPVDSYGRPLMQPMRSTTDPFIPSGLAREDSQTSYFTRPVAGTPGPGIDRRPTFGSLHSQQSSFSRPLPRNPSQASDFHRPFSPVDAAEQPLPAMGSYEMTSQPTYAPATTATRGGGYVAFNPGLHSASSTPVPQSQSVPPRADTAPNDNRLTSGYADILDDYGNDGDHSSSIRRVSPPAGPPRSYTAGPAPVPGWQGRF</sequence>
<keyword evidence="2" id="KW-0812">Transmembrane</keyword>
<feature type="transmembrane region" description="Helical" evidence="2">
    <location>
        <begin position="225"/>
        <end position="253"/>
    </location>
</feature>
<protein>
    <submittedName>
        <fullName evidence="3">Potassium transporter</fullName>
    </submittedName>
</protein>
<dbReference type="Pfam" id="PF16944">
    <property type="entry name" value="KCH"/>
    <property type="match status" value="1"/>
</dbReference>
<feature type="transmembrane region" description="Helical" evidence="2">
    <location>
        <begin position="37"/>
        <end position="63"/>
    </location>
</feature>
<dbReference type="EMBL" id="JAWDJX010000031">
    <property type="protein sequence ID" value="KAK3050552.1"/>
    <property type="molecule type" value="Genomic_DNA"/>
</dbReference>
<dbReference type="AlphaFoldDB" id="A0AAJ0DHN5"/>
<feature type="compositionally biased region" description="Low complexity" evidence="1">
    <location>
        <begin position="633"/>
        <end position="645"/>
    </location>
</feature>
<feature type="compositionally biased region" description="Polar residues" evidence="1">
    <location>
        <begin position="347"/>
        <end position="371"/>
    </location>
</feature>